<dbReference type="GO" id="GO:0016788">
    <property type="term" value="F:hydrolase activity, acting on ester bonds"/>
    <property type="evidence" value="ECO:0007669"/>
    <property type="project" value="InterPro"/>
</dbReference>
<comment type="similarity">
    <text evidence="2">Belongs to the 5'-nucleotidase family.</text>
</comment>
<keyword evidence="8 12" id="KW-0732">Signal</keyword>
<dbReference type="CDD" id="cd07409">
    <property type="entry name" value="MPP_CD73_N"/>
    <property type="match status" value="1"/>
</dbReference>
<sequence>MANNQVAFLILIIAGIASSGSEAADKDGFPVAIIHINDLHARFEATDTSGGTCDEGETCIGGYPRTVYTIRRLLAEQAELNPIYINAGDSFQGTLWYNLGRWNVTQEMLNLLPADAMTLGNHEFDNGVEGVVPFLETINTSMLVANMDCAHEPTMDGLYKKSEIIERNGRKIGLIGVILETTYELANTGKLIFRNESDTIREEAALLKAQGANIIIVISHCGYDVDKDIAANAGDVIDVIVGSHSHTFLYTGDPPGPHSPAGPYPTEVVHSTGHRVLIVQASAYARYVGNLVVYFDDNGDVVDFEGAPLYMGQDVPQDQDVLAAMVPWQVEIDKKGKEVIGSTKVDLTKDDCAQGECNLGNFFCDAMVHSFVGMAPFEDKAWTNVSAGLMNIGGLRVPLTRGNLTYAHMVSMSPFENTLVAYSLPGSKIVEAMEHAASKVDLEQNTTGSYINLQFSGIRVKYDYTKPVGSRVNSVSVRCADCEVPKYEALVSDKLYRLTSPDFLQQGGDGYTMLAEGTNIQRGITDLDALISYSNHLGPIIHGLEGRITVLNEKVLEAMLPWQDELDSISKQVVGQSRAYLQQSECSKGECNLGNFFTDAMVYAFIKDAASTDEKWTNVTMALTTQGTFRVPIPPGNITYGQLVAVCPWQNRLVALNLYGRHILEILEDGVAPMNVSSSSPRSSRFLQVSGLRVVIDLKAEVGQRITSVRVRCSECQVPEYRPLDMTKQYRLVVMSYLADGKNGFSVISENAEDLEVGPTDLDAFMDYMDAVGPITTGIENRIQLLK</sequence>
<dbReference type="GO" id="GO:0004050">
    <property type="term" value="F:apyrase activity"/>
    <property type="evidence" value="ECO:0007669"/>
    <property type="project" value="UniProtKB-EC"/>
</dbReference>
<dbReference type="Gene3D" id="3.90.780.10">
    <property type="entry name" value="5'-Nucleotidase, C-terminal domain"/>
    <property type="match status" value="2"/>
</dbReference>
<gene>
    <name evidence="15" type="primary">Dana\GF20293</name>
    <name evidence="15" type="synonym">dana_GLEANR_2705</name>
    <name evidence="15" type="ORF">GF20293</name>
</gene>
<dbReference type="Pfam" id="PF02872">
    <property type="entry name" value="5_nucleotid_C"/>
    <property type="match status" value="2"/>
</dbReference>
<evidence type="ECO:0000256" key="12">
    <source>
        <dbReference type="SAM" id="SignalP"/>
    </source>
</evidence>
<dbReference type="HOGENOM" id="CLU_005854_7_1_1"/>
<dbReference type="GO" id="GO:0000166">
    <property type="term" value="F:nucleotide binding"/>
    <property type="evidence" value="ECO:0007669"/>
    <property type="project" value="UniProtKB-KW"/>
</dbReference>
<keyword evidence="6" id="KW-0800">Toxin</keyword>
<dbReference type="AlphaFoldDB" id="B3MQ82"/>
<evidence type="ECO:0000259" key="14">
    <source>
        <dbReference type="Pfam" id="PF02872"/>
    </source>
</evidence>
<evidence type="ECO:0000256" key="2">
    <source>
        <dbReference type="ARBA" id="ARBA00006654"/>
    </source>
</evidence>
<evidence type="ECO:0000259" key="13">
    <source>
        <dbReference type="Pfam" id="PF00149"/>
    </source>
</evidence>
<evidence type="ECO:0000256" key="11">
    <source>
        <dbReference type="ARBA" id="ARBA00023240"/>
    </source>
</evidence>
<organism evidence="15 16">
    <name type="scientific">Drosophila ananassae</name>
    <name type="common">Fruit fly</name>
    <dbReference type="NCBI Taxonomy" id="7217"/>
    <lineage>
        <taxon>Eukaryota</taxon>
        <taxon>Metazoa</taxon>
        <taxon>Ecdysozoa</taxon>
        <taxon>Arthropoda</taxon>
        <taxon>Hexapoda</taxon>
        <taxon>Insecta</taxon>
        <taxon>Pterygota</taxon>
        <taxon>Neoptera</taxon>
        <taxon>Endopterygota</taxon>
        <taxon>Diptera</taxon>
        <taxon>Brachycera</taxon>
        <taxon>Muscomorpha</taxon>
        <taxon>Ephydroidea</taxon>
        <taxon>Drosophilidae</taxon>
        <taxon>Drosophila</taxon>
        <taxon>Sophophora</taxon>
    </lineage>
</organism>
<dbReference type="EMBL" id="CH902621">
    <property type="protein sequence ID" value="EDV44508.2"/>
    <property type="molecule type" value="Genomic_DNA"/>
</dbReference>
<dbReference type="Pfam" id="PF00149">
    <property type="entry name" value="Metallophos"/>
    <property type="match status" value="1"/>
</dbReference>
<dbReference type="GO" id="GO:0006196">
    <property type="term" value="P:AMP catabolic process"/>
    <property type="evidence" value="ECO:0007669"/>
    <property type="project" value="TreeGrafter"/>
</dbReference>
<feature type="domain" description="Calcineurin-like phosphoesterase" evidence="13">
    <location>
        <begin position="33"/>
        <end position="247"/>
    </location>
</feature>
<keyword evidence="7" id="KW-0479">Metal-binding</keyword>
<dbReference type="InterPro" id="IPR029052">
    <property type="entry name" value="Metallo-depent_PP-like"/>
</dbReference>
<feature type="domain" description="5'-Nucleotidase C-terminal" evidence="14">
    <location>
        <begin position="339"/>
        <end position="516"/>
    </location>
</feature>
<evidence type="ECO:0000256" key="6">
    <source>
        <dbReference type="ARBA" id="ARBA00022656"/>
    </source>
</evidence>
<evidence type="ECO:0000256" key="5">
    <source>
        <dbReference type="ARBA" id="ARBA00022525"/>
    </source>
</evidence>
<dbReference type="InterPro" id="IPR004843">
    <property type="entry name" value="Calcineurin-like_PHP"/>
</dbReference>
<keyword evidence="9" id="KW-0547">Nucleotide-binding</keyword>
<dbReference type="GO" id="GO:0005615">
    <property type="term" value="C:extracellular space"/>
    <property type="evidence" value="ECO:0007669"/>
    <property type="project" value="UniProtKB-ARBA"/>
</dbReference>
<dbReference type="PROSITE" id="PS00785">
    <property type="entry name" value="5_NUCLEOTIDASE_1"/>
    <property type="match status" value="1"/>
</dbReference>
<evidence type="ECO:0000256" key="3">
    <source>
        <dbReference type="ARBA" id="ARBA00012148"/>
    </source>
</evidence>
<evidence type="ECO:0000256" key="7">
    <source>
        <dbReference type="ARBA" id="ARBA00022723"/>
    </source>
</evidence>
<keyword evidence="4" id="KW-1201">Platelet aggregation inhibiting toxin</keyword>
<name>B3MQ82_DROAN</name>
<dbReference type="eggNOG" id="KOG4419">
    <property type="taxonomic scope" value="Eukaryota"/>
</dbReference>
<dbReference type="Gene3D" id="3.60.21.10">
    <property type="match status" value="1"/>
</dbReference>
<dbReference type="GO" id="GO:0090729">
    <property type="term" value="F:toxin activity"/>
    <property type="evidence" value="ECO:0007669"/>
    <property type="project" value="UniProtKB-KW"/>
</dbReference>
<dbReference type="OrthoDB" id="7722975at2759"/>
<dbReference type="SMR" id="B3MQ82"/>
<evidence type="ECO:0000256" key="4">
    <source>
        <dbReference type="ARBA" id="ARBA00022442"/>
    </source>
</evidence>
<dbReference type="InParanoid" id="B3MQ82"/>
<feature type="signal peptide" evidence="12">
    <location>
        <begin position="1"/>
        <end position="23"/>
    </location>
</feature>
<dbReference type="EC" id="3.6.1.5" evidence="3"/>
<dbReference type="FunCoup" id="B3MQ82">
    <property type="interactions" value="36"/>
</dbReference>
<keyword evidence="16" id="KW-1185">Reference proteome</keyword>
<dbReference type="STRING" id="7217.B3MQ82"/>
<dbReference type="InterPro" id="IPR008334">
    <property type="entry name" value="5'-Nucleotdase_C"/>
</dbReference>
<evidence type="ECO:0000256" key="8">
    <source>
        <dbReference type="ARBA" id="ARBA00022729"/>
    </source>
</evidence>
<accession>B3MQ82</accession>
<dbReference type="FunFam" id="3.60.21.10:FF:000020">
    <property type="entry name" value="NT5E isoform 4"/>
    <property type="match status" value="1"/>
</dbReference>
<comment type="subcellular location">
    <subcellularLocation>
        <location evidence="1">Secreted</location>
    </subcellularLocation>
</comment>
<protein>
    <recommendedName>
        <fullName evidence="3">apyrase</fullName>
        <ecNumber evidence="3">3.6.1.5</ecNumber>
    </recommendedName>
</protein>
<dbReference type="InterPro" id="IPR006179">
    <property type="entry name" value="5_nucleotidase/apyrase"/>
</dbReference>
<dbReference type="PRINTS" id="PR01607">
    <property type="entry name" value="APYRASEFAMLY"/>
</dbReference>
<keyword evidence="5" id="KW-0964">Secreted</keyword>
<dbReference type="GO" id="GO:0005886">
    <property type="term" value="C:plasma membrane"/>
    <property type="evidence" value="ECO:0007669"/>
    <property type="project" value="TreeGrafter"/>
</dbReference>
<feature type="chain" id="PRO_5006454895" description="apyrase" evidence="12">
    <location>
        <begin position="24"/>
        <end position="787"/>
    </location>
</feature>
<dbReference type="SUPFAM" id="SSF56300">
    <property type="entry name" value="Metallo-dependent phosphatases"/>
    <property type="match status" value="1"/>
</dbReference>
<evidence type="ECO:0000256" key="1">
    <source>
        <dbReference type="ARBA" id="ARBA00004613"/>
    </source>
</evidence>
<dbReference type="InterPro" id="IPR006146">
    <property type="entry name" value="5'-Nucleotdase_CS"/>
</dbReference>
<dbReference type="PANTHER" id="PTHR11575:SF32">
    <property type="entry name" value="APYRASE-LIKE PROTEIN"/>
    <property type="match status" value="1"/>
</dbReference>
<dbReference type="PANTHER" id="PTHR11575">
    <property type="entry name" value="5'-NUCLEOTIDASE-RELATED"/>
    <property type="match status" value="1"/>
</dbReference>
<evidence type="ECO:0000256" key="9">
    <source>
        <dbReference type="ARBA" id="ARBA00022741"/>
    </source>
</evidence>
<evidence type="ECO:0000313" key="16">
    <source>
        <dbReference type="Proteomes" id="UP000007801"/>
    </source>
</evidence>
<dbReference type="InterPro" id="IPR036907">
    <property type="entry name" value="5'-Nucleotdase_C_sf"/>
</dbReference>
<proteinExistence type="inferred from homology"/>
<dbReference type="Proteomes" id="UP000007801">
    <property type="component" value="Unassembled WGS sequence"/>
</dbReference>
<dbReference type="GO" id="GO:0046872">
    <property type="term" value="F:metal ion binding"/>
    <property type="evidence" value="ECO:0007669"/>
    <property type="project" value="UniProtKB-KW"/>
</dbReference>
<keyword evidence="11" id="KW-1199">Hemostasis impairing toxin</keyword>
<evidence type="ECO:0000256" key="10">
    <source>
        <dbReference type="ARBA" id="ARBA00022801"/>
    </source>
</evidence>
<evidence type="ECO:0000313" key="15">
    <source>
        <dbReference type="EMBL" id="EDV44508.2"/>
    </source>
</evidence>
<dbReference type="SUPFAM" id="SSF55816">
    <property type="entry name" value="5'-nucleotidase (syn. UDP-sugar hydrolase), C-terminal domain"/>
    <property type="match status" value="2"/>
</dbReference>
<reference evidence="15 16" key="1">
    <citation type="journal article" date="2007" name="Nature">
        <title>Evolution of genes and genomes on the Drosophila phylogeny.</title>
        <authorList>
            <consortium name="Drosophila 12 Genomes Consortium"/>
            <person name="Clark A.G."/>
            <person name="Eisen M.B."/>
            <person name="Smith D.R."/>
            <person name="Bergman C.M."/>
            <person name="Oliver B."/>
            <person name="Markow T.A."/>
            <person name="Kaufman T.C."/>
            <person name="Kellis M."/>
            <person name="Gelbart W."/>
            <person name="Iyer V.N."/>
            <person name="Pollard D.A."/>
            <person name="Sackton T.B."/>
            <person name="Larracuente A.M."/>
            <person name="Singh N.D."/>
            <person name="Abad J.P."/>
            <person name="Abt D.N."/>
            <person name="Adryan B."/>
            <person name="Aguade M."/>
            <person name="Akashi H."/>
            <person name="Anderson W.W."/>
            <person name="Aquadro C.F."/>
            <person name="Ardell D.H."/>
            <person name="Arguello R."/>
            <person name="Artieri C.G."/>
            <person name="Barbash D.A."/>
            <person name="Barker D."/>
            <person name="Barsanti P."/>
            <person name="Batterham P."/>
            <person name="Batzoglou S."/>
            <person name="Begun D."/>
            <person name="Bhutkar A."/>
            <person name="Blanco E."/>
            <person name="Bosak S.A."/>
            <person name="Bradley R.K."/>
            <person name="Brand A.D."/>
            <person name="Brent M.R."/>
            <person name="Brooks A.N."/>
            <person name="Brown R.H."/>
            <person name="Butlin R.K."/>
            <person name="Caggese C."/>
            <person name="Calvi B.R."/>
            <person name="Bernardo de Carvalho A."/>
            <person name="Caspi A."/>
            <person name="Castrezana S."/>
            <person name="Celniker S.E."/>
            <person name="Chang J.L."/>
            <person name="Chapple C."/>
            <person name="Chatterji S."/>
            <person name="Chinwalla A."/>
            <person name="Civetta A."/>
            <person name="Clifton S.W."/>
            <person name="Comeron J.M."/>
            <person name="Costello J.C."/>
            <person name="Coyne J.A."/>
            <person name="Daub J."/>
            <person name="David R.G."/>
            <person name="Delcher A.L."/>
            <person name="Delehaunty K."/>
            <person name="Do C.B."/>
            <person name="Ebling H."/>
            <person name="Edwards K."/>
            <person name="Eickbush T."/>
            <person name="Evans J.D."/>
            <person name="Filipski A."/>
            <person name="Findeiss S."/>
            <person name="Freyhult E."/>
            <person name="Fulton L."/>
            <person name="Fulton R."/>
            <person name="Garcia A.C."/>
            <person name="Gardiner A."/>
            <person name="Garfield D.A."/>
            <person name="Garvin B.E."/>
            <person name="Gibson G."/>
            <person name="Gilbert D."/>
            <person name="Gnerre S."/>
            <person name="Godfrey J."/>
            <person name="Good R."/>
            <person name="Gotea V."/>
            <person name="Gravely B."/>
            <person name="Greenberg A.J."/>
            <person name="Griffiths-Jones S."/>
            <person name="Gross S."/>
            <person name="Guigo R."/>
            <person name="Gustafson E.A."/>
            <person name="Haerty W."/>
            <person name="Hahn M.W."/>
            <person name="Halligan D.L."/>
            <person name="Halpern A.L."/>
            <person name="Halter G.M."/>
            <person name="Han M.V."/>
            <person name="Heger A."/>
            <person name="Hillier L."/>
            <person name="Hinrichs A.S."/>
            <person name="Holmes I."/>
            <person name="Hoskins R.A."/>
            <person name="Hubisz M.J."/>
            <person name="Hultmark D."/>
            <person name="Huntley M.A."/>
            <person name="Jaffe D.B."/>
            <person name="Jagadeeshan S."/>
            <person name="Jeck W.R."/>
            <person name="Johnson J."/>
            <person name="Jones C.D."/>
            <person name="Jordan W.C."/>
            <person name="Karpen G.H."/>
            <person name="Kataoka E."/>
            <person name="Keightley P.D."/>
            <person name="Kheradpour P."/>
            <person name="Kirkness E.F."/>
            <person name="Koerich L.B."/>
            <person name="Kristiansen K."/>
            <person name="Kudrna D."/>
            <person name="Kulathinal R.J."/>
            <person name="Kumar S."/>
            <person name="Kwok R."/>
            <person name="Lander E."/>
            <person name="Langley C.H."/>
            <person name="Lapoint R."/>
            <person name="Lazzaro B.P."/>
            <person name="Lee S.J."/>
            <person name="Levesque L."/>
            <person name="Li R."/>
            <person name="Lin C.F."/>
            <person name="Lin M.F."/>
            <person name="Lindblad-Toh K."/>
            <person name="Llopart A."/>
            <person name="Long M."/>
            <person name="Low L."/>
            <person name="Lozovsky E."/>
            <person name="Lu J."/>
            <person name="Luo M."/>
            <person name="Machado C.A."/>
            <person name="Makalowski W."/>
            <person name="Marzo M."/>
            <person name="Matsuda M."/>
            <person name="Matzkin L."/>
            <person name="McAllister B."/>
            <person name="McBride C.S."/>
            <person name="McKernan B."/>
            <person name="McKernan K."/>
            <person name="Mendez-Lago M."/>
            <person name="Minx P."/>
            <person name="Mollenhauer M.U."/>
            <person name="Montooth K."/>
            <person name="Mount S.M."/>
            <person name="Mu X."/>
            <person name="Myers E."/>
            <person name="Negre B."/>
            <person name="Newfeld S."/>
            <person name="Nielsen R."/>
            <person name="Noor M.A."/>
            <person name="O'Grady P."/>
            <person name="Pachter L."/>
            <person name="Papaceit M."/>
            <person name="Parisi M.J."/>
            <person name="Parisi M."/>
            <person name="Parts L."/>
            <person name="Pedersen J.S."/>
            <person name="Pesole G."/>
            <person name="Phillippy A.M."/>
            <person name="Ponting C.P."/>
            <person name="Pop M."/>
            <person name="Porcelli D."/>
            <person name="Powell J.R."/>
            <person name="Prohaska S."/>
            <person name="Pruitt K."/>
            <person name="Puig M."/>
            <person name="Quesneville H."/>
            <person name="Ram K.R."/>
            <person name="Rand D."/>
            <person name="Rasmussen M.D."/>
            <person name="Reed L.K."/>
            <person name="Reenan R."/>
            <person name="Reily A."/>
            <person name="Remington K.A."/>
            <person name="Rieger T.T."/>
            <person name="Ritchie M.G."/>
            <person name="Robin C."/>
            <person name="Rogers Y.H."/>
            <person name="Rohde C."/>
            <person name="Rozas J."/>
            <person name="Rubenfield M.J."/>
            <person name="Ruiz A."/>
            <person name="Russo S."/>
            <person name="Salzberg S.L."/>
            <person name="Sanchez-Gracia A."/>
            <person name="Saranga D.J."/>
            <person name="Sato H."/>
            <person name="Schaeffer S.W."/>
            <person name="Schatz M.C."/>
            <person name="Schlenke T."/>
            <person name="Schwartz R."/>
            <person name="Segarra C."/>
            <person name="Singh R.S."/>
            <person name="Sirot L."/>
            <person name="Sirota M."/>
            <person name="Sisneros N.B."/>
            <person name="Smith C.D."/>
            <person name="Smith T.F."/>
            <person name="Spieth J."/>
            <person name="Stage D.E."/>
            <person name="Stark A."/>
            <person name="Stephan W."/>
            <person name="Strausberg R.L."/>
            <person name="Strempel S."/>
            <person name="Sturgill D."/>
            <person name="Sutton G."/>
            <person name="Sutton G.G."/>
            <person name="Tao W."/>
            <person name="Teichmann S."/>
            <person name="Tobari Y.N."/>
            <person name="Tomimura Y."/>
            <person name="Tsolas J.M."/>
            <person name="Valente V.L."/>
            <person name="Venter E."/>
            <person name="Venter J.C."/>
            <person name="Vicario S."/>
            <person name="Vieira F.G."/>
            <person name="Vilella A.J."/>
            <person name="Villasante A."/>
            <person name="Walenz B."/>
            <person name="Wang J."/>
            <person name="Wasserman M."/>
            <person name="Watts T."/>
            <person name="Wilson D."/>
            <person name="Wilson R.K."/>
            <person name="Wing R.A."/>
            <person name="Wolfner M.F."/>
            <person name="Wong A."/>
            <person name="Wong G.K."/>
            <person name="Wu C.I."/>
            <person name="Wu G."/>
            <person name="Yamamoto D."/>
            <person name="Yang H.P."/>
            <person name="Yang S.P."/>
            <person name="Yorke J.A."/>
            <person name="Yoshida K."/>
            <person name="Zdobnov E."/>
            <person name="Zhang P."/>
            <person name="Zhang Y."/>
            <person name="Zimin A.V."/>
            <person name="Baldwin J."/>
            <person name="Abdouelleil A."/>
            <person name="Abdulkadir J."/>
            <person name="Abebe A."/>
            <person name="Abera B."/>
            <person name="Abreu J."/>
            <person name="Acer S.C."/>
            <person name="Aftuck L."/>
            <person name="Alexander A."/>
            <person name="An P."/>
            <person name="Anderson E."/>
            <person name="Anderson S."/>
            <person name="Arachi H."/>
            <person name="Azer M."/>
            <person name="Bachantsang P."/>
            <person name="Barry A."/>
            <person name="Bayul T."/>
            <person name="Berlin A."/>
            <person name="Bessette D."/>
            <person name="Bloom T."/>
            <person name="Blye J."/>
            <person name="Boguslavskiy L."/>
            <person name="Bonnet C."/>
            <person name="Boukhgalter B."/>
            <person name="Bourzgui I."/>
            <person name="Brown A."/>
            <person name="Cahill P."/>
            <person name="Channer S."/>
            <person name="Cheshatsang Y."/>
            <person name="Chuda L."/>
            <person name="Citroen M."/>
            <person name="Collymore A."/>
            <person name="Cooke P."/>
            <person name="Costello M."/>
            <person name="D'Aco K."/>
            <person name="Daza R."/>
            <person name="De Haan G."/>
            <person name="DeGray S."/>
            <person name="DeMaso C."/>
            <person name="Dhargay N."/>
            <person name="Dooley K."/>
            <person name="Dooley E."/>
            <person name="Doricent M."/>
            <person name="Dorje P."/>
            <person name="Dorjee K."/>
            <person name="Dupes A."/>
            <person name="Elong R."/>
            <person name="Falk J."/>
            <person name="Farina A."/>
            <person name="Faro S."/>
            <person name="Ferguson D."/>
            <person name="Fisher S."/>
            <person name="Foley C.D."/>
            <person name="Franke A."/>
            <person name="Friedrich D."/>
            <person name="Gadbois L."/>
            <person name="Gearin G."/>
            <person name="Gearin C.R."/>
            <person name="Giannoukos G."/>
            <person name="Goode T."/>
            <person name="Graham J."/>
            <person name="Grandbois E."/>
            <person name="Grewal S."/>
            <person name="Gyaltsen K."/>
            <person name="Hafez N."/>
            <person name="Hagos B."/>
            <person name="Hall J."/>
            <person name="Henson C."/>
            <person name="Hollinger A."/>
            <person name="Honan T."/>
            <person name="Huard M.D."/>
            <person name="Hughes L."/>
            <person name="Hurhula B."/>
            <person name="Husby M.E."/>
            <person name="Kamat A."/>
            <person name="Kanga B."/>
            <person name="Kashin S."/>
            <person name="Khazanovich D."/>
            <person name="Kisner P."/>
            <person name="Lance K."/>
            <person name="Lara M."/>
            <person name="Lee W."/>
            <person name="Lennon N."/>
            <person name="Letendre F."/>
            <person name="LeVine R."/>
            <person name="Lipovsky A."/>
            <person name="Liu X."/>
            <person name="Liu J."/>
            <person name="Liu S."/>
            <person name="Lokyitsang T."/>
            <person name="Lokyitsang Y."/>
            <person name="Lubonja R."/>
            <person name="Lui A."/>
            <person name="MacDonald P."/>
            <person name="Magnisalis V."/>
            <person name="Maru K."/>
            <person name="Matthews C."/>
            <person name="McCusker W."/>
            <person name="McDonough S."/>
            <person name="Mehta T."/>
            <person name="Meldrim J."/>
            <person name="Meneus L."/>
            <person name="Mihai O."/>
            <person name="Mihalev A."/>
            <person name="Mihova T."/>
            <person name="Mittelman R."/>
            <person name="Mlenga V."/>
            <person name="Montmayeur A."/>
            <person name="Mulrain L."/>
            <person name="Navidi A."/>
            <person name="Naylor J."/>
            <person name="Negash T."/>
            <person name="Nguyen T."/>
            <person name="Nguyen N."/>
            <person name="Nicol R."/>
            <person name="Norbu C."/>
            <person name="Norbu N."/>
            <person name="Novod N."/>
            <person name="O'Neill B."/>
            <person name="Osman S."/>
            <person name="Markiewicz E."/>
            <person name="Oyono O.L."/>
            <person name="Patti C."/>
            <person name="Phunkhang P."/>
            <person name="Pierre F."/>
            <person name="Priest M."/>
            <person name="Raghuraman S."/>
            <person name="Rege F."/>
            <person name="Reyes R."/>
            <person name="Rise C."/>
            <person name="Rogov P."/>
            <person name="Ross K."/>
            <person name="Ryan E."/>
            <person name="Settipalli S."/>
            <person name="Shea T."/>
            <person name="Sherpa N."/>
            <person name="Shi L."/>
            <person name="Shih D."/>
            <person name="Sparrow T."/>
            <person name="Spaulding J."/>
            <person name="Stalker J."/>
            <person name="Stange-Thomann N."/>
            <person name="Stavropoulos S."/>
            <person name="Stone C."/>
            <person name="Strader C."/>
            <person name="Tesfaye S."/>
            <person name="Thomson T."/>
            <person name="Thoulutsang Y."/>
            <person name="Thoulutsang D."/>
            <person name="Topham K."/>
            <person name="Topping I."/>
            <person name="Tsamla T."/>
            <person name="Vassiliev H."/>
            <person name="Vo A."/>
            <person name="Wangchuk T."/>
            <person name="Wangdi T."/>
            <person name="Weiand M."/>
            <person name="Wilkinson J."/>
            <person name="Wilson A."/>
            <person name="Yadav S."/>
            <person name="Young G."/>
            <person name="Yu Q."/>
            <person name="Zembek L."/>
            <person name="Zhong D."/>
            <person name="Zimmer A."/>
            <person name="Zwirko Z."/>
            <person name="Jaffe D.B."/>
            <person name="Alvarez P."/>
            <person name="Brockman W."/>
            <person name="Butler J."/>
            <person name="Chin C."/>
            <person name="Gnerre S."/>
            <person name="Grabherr M."/>
            <person name="Kleber M."/>
            <person name="Mauceli E."/>
            <person name="MacCallum I."/>
        </authorList>
    </citation>
    <scope>NUCLEOTIDE SEQUENCE [LARGE SCALE GENOMIC DNA]</scope>
    <source>
        <strain evidence="16">Tucson 14024-0371.13</strain>
    </source>
</reference>
<dbReference type="FunFam" id="3.90.780.10:FF:000004">
    <property type="entry name" value="UDP-sugar hydrolase, putative"/>
    <property type="match status" value="2"/>
</dbReference>
<keyword evidence="10 15" id="KW-0378">Hydrolase</keyword>
<feature type="domain" description="5'-Nucleotidase C-terminal" evidence="14">
    <location>
        <begin position="573"/>
        <end position="749"/>
    </location>
</feature>